<dbReference type="EMBL" id="FQTW01000001">
    <property type="protein sequence ID" value="SHE42068.1"/>
    <property type="molecule type" value="Genomic_DNA"/>
</dbReference>
<gene>
    <name evidence="12" type="primary">dapB</name>
    <name evidence="15" type="ORF">SAMN05444278_101590</name>
</gene>
<evidence type="ECO:0000256" key="5">
    <source>
        <dbReference type="ARBA" id="ARBA00023002"/>
    </source>
</evidence>
<comment type="catalytic activity">
    <reaction evidence="11 12">
        <text>(S)-2,3,4,5-tetrahydrodipicolinate + NAD(+) + H2O = (2S,4S)-4-hydroxy-2,3,4,5-tetrahydrodipicolinate + NADH + H(+)</text>
        <dbReference type="Rhea" id="RHEA:35323"/>
        <dbReference type="ChEBI" id="CHEBI:15377"/>
        <dbReference type="ChEBI" id="CHEBI:15378"/>
        <dbReference type="ChEBI" id="CHEBI:16845"/>
        <dbReference type="ChEBI" id="CHEBI:57540"/>
        <dbReference type="ChEBI" id="CHEBI:57945"/>
        <dbReference type="ChEBI" id="CHEBI:67139"/>
        <dbReference type="EC" id="1.17.1.8"/>
    </reaction>
</comment>
<evidence type="ECO:0000256" key="3">
    <source>
        <dbReference type="ARBA" id="ARBA00022857"/>
    </source>
</evidence>
<keyword evidence="5 12" id="KW-0560">Oxidoreductase</keyword>
<evidence type="ECO:0000256" key="12">
    <source>
        <dbReference type="HAMAP-Rule" id="MF_00102"/>
    </source>
</evidence>
<dbReference type="PANTHER" id="PTHR20836">
    <property type="entry name" value="DIHYDRODIPICOLINATE REDUCTASE"/>
    <property type="match status" value="1"/>
</dbReference>
<dbReference type="SUPFAM" id="SSF51735">
    <property type="entry name" value="NAD(P)-binding Rossmann-fold domains"/>
    <property type="match status" value="1"/>
</dbReference>
<dbReference type="InterPro" id="IPR022663">
    <property type="entry name" value="DapB_C"/>
</dbReference>
<reference evidence="15 16" key="1">
    <citation type="submission" date="2016-11" db="EMBL/GenBank/DDBJ databases">
        <authorList>
            <person name="Jaros S."/>
            <person name="Januszkiewicz K."/>
            <person name="Wedrychowicz H."/>
        </authorList>
    </citation>
    <scope>NUCLEOTIDE SEQUENCE [LARGE SCALE GENOMIC DNA]</scope>
    <source>
        <strain evidence="15 16">DSM 25661</strain>
    </source>
</reference>
<dbReference type="HAMAP" id="MF_00102">
    <property type="entry name" value="DapB"/>
    <property type="match status" value="1"/>
</dbReference>
<feature type="binding site" evidence="12">
    <location>
        <position position="37"/>
    </location>
    <ligand>
        <name>NAD(+)</name>
        <dbReference type="ChEBI" id="CHEBI:57540"/>
    </ligand>
</feature>
<evidence type="ECO:0000256" key="1">
    <source>
        <dbReference type="ARBA" id="ARBA00006642"/>
    </source>
</evidence>
<dbReference type="InterPro" id="IPR023940">
    <property type="entry name" value="DHDPR_bac"/>
</dbReference>
<feature type="binding site" evidence="12">
    <location>
        <begin position="71"/>
        <end position="73"/>
    </location>
    <ligand>
        <name>NAD(+)</name>
        <dbReference type="ChEBI" id="CHEBI:57540"/>
    </ligand>
</feature>
<comment type="caution">
    <text evidence="12">Was originally thought to be a dihydrodipicolinate reductase (DHDPR), catalyzing the conversion of dihydrodipicolinate to tetrahydrodipicolinate. However, it was shown in E.coli that the substrate of the enzymatic reaction is not dihydrodipicolinate (DHDP) but in fact (2S,4S)-4-hydroxy-2,3,4,5-tetrahydrodipicolinic acid (HTPA), the product released by the DapA-catalyzed reaction.</text>
</comment>
<dbReference type="GO" id="GO:0050661">
    <property type="term" value="F:NADP binding"/>
    <property type="evidence" value="ECO:0007669"/>
    <property type="project" value="UniProtKB-UniRule"/>
</dbReference>
<dbReference type="Pfam" id="PF05173">
    <property type="entry name" value="DapB_C"/>
    <property type="match status" value="1"/>
</dbReference>
<evidence type="ECO:0000313" key="15">
    <source>
        <dbReference type="EMBL" id="SHE42068.1"/>
    </source>
</evidence>
<dbReference type="GO" id="GO:0019877">
    <property type="term" value="P:diaminopimelate biosynthetic process"/>
    <property type="evidence" value="ECO:0007669"/>
    <property type="project" value="UniProtKB-UniRule"/>
</dbReference>
<keyword evidence="6 12" id="KW-0520">NAD</keyword>
<dbReference type="GO" id="GO:0008839">
    <property type="term" value="F:4-hydroxy-tetrahydrodipicolinate reductase"/>
    <property type="evidence" value="ECO:0007669"/>
    <property type="project" value="UniProtKB-UniRule"/>
</dbReference>
<keyword evidence="12" id="KW-0963">Cytoplasm</keyword>
<evidence type="ECO:0000256" key="7">
    <source>
        <dbReference type="ARBA" id="ARBA00023154"/>
    </source>
</evidence>
<evidence type="ECO:0000256" key="4">
    <source>
        <dbReference type="ARBA" id="ARBA00022915"/>
    </source>
</evidence>
<protein>
    <recommendedName>
        <fullName evidence="9 12">4-hydroxy-tetrahydrodipicolinate reductase</fullName>
        <shortName evidence="12">HTPA reductase</shortName>
        <ecNumber evidence="9 12">1.17.1.8</ecNumber>
    </recommendedName>
</protein>
<evidence type="ECO:0000256" key="8">
    <source>
        <dbReference type="ARBA" id="ARBA00037922"/>
    </source>
</evidence>
<dbReference type="PANTHER" id="PTHR20836:SF0">
    <property type="entry name" value="4-HYDROXY-TETRAHYDRODIPICOLINATE REDUCTASE 1, CHLOROPLASTIC-RELATED"/>
    <property type="match status" value="1"/>
</dbReference>
<dbReference type="InterPro" id="IPR000846">
    <property type="entry name" value="DapB_N"/>
</dbReference>
<comment type="similarity">
    <text evidence="1 12">Belongs to the DapB family.</text>
</comment>
<feature type="binding site" evidence="12">
    <location>
        <begin position="140"/>
        <end position="141"/>
    </location>
    <ligand>
        <name>(S)-2,3,4,5-tetrahydrodipicolinate</name>
        <dbReference type="ChEBI" id="CHEBI:16845"/>
    </ligand>
</feature>
<feature type="active site" description="Proton donor" evidence="12">
    <location>
        <position position="134"/>
    </location>
</feature>
<dbReference type="AlphaFoldDB" id="A0A1M4TCI5"/>
<feature type="binding site" evidence="12">
    <location>
        <begin position="96"/>
        <end position="99"/>
    </location>
    <ligand>
        <name>NAD(+)</name>
        <dbReference type="ChEBI" id="CHEBI:57540"/>
    </ligand>
</feature>
<dbReference type="InterPro" id="IPR036291">
    <property type="entry name" value="NAD(P)-bd_dom_sf"/>
</dbReference>
<keyword evidence="7 12" id="KW-0457">Lysine biosynthesis</keyword>
<feature type="active site" description="Proton donor/acceptor" evidence="12">
    <location>
        <position position="130"/>
    </location>
</feature>
<dbReference type="SUPFAM" id="SSF55347">
    <property type="entry name" value="Glyceraldehyde-3-phosphate dehydrogenase-like, C-terminal domain"/>
    <property type="match status" value="1"/>
</dbReference>
<evidence type="ECO:0000256" key="2">
    <source>
        <dbReference type="ARBA" id="ARBA00022605"/>
    </source>
</evidence>
<keyword evidence="3 12" id="KW-0521">NADP</keyword>
<dbReference type="OrthoDB" id="9790352at2"/>
<dbReference type="Pfam" id="PF01113">
    <property type="entry name" value="DapB_N"/>
    <property type="match status" value="1"/>
</dbReference>
<organism evidence="15 16">
    <name type="scientific">Psychroflexus salarius</name>
    <dbReference type="NCBI Taxonomy" id="1155689"/>
    <lineage>
        <taxon>Bacteria</taxon>
        <taxon>Pseudomonadati</taxon>
        <taxon>Bacteroidota</taxon>
        <taxon>Flavobacteriia</taxon>
        <taxon>Flavobacteriales</taxon>
        <taxon>Flavobacteriaceae</taxon>
        <taxon>Psychroflexus</taxon>
    </lineage>
</organism>
<dbReference type="Gene3D" id="3.40.50.720">
    <property type="entry name" value="NAD(P)-binding Rossmann-like Domain"/>
    <property type="match status" value="1"/>
</dbReference>
<name>A0A1M4TCI5_9FLAO</name>
<dbReference type="GO" id="GO:0051287">
    <property type="term" value="F:NAD binding"/>
    <property type="evidence" value="ECO:0007669"/>
    <property type="project" value="UniProtKB-UniRule"/>
</dbReference>
<evidence type="ECO:0000259" key="13">
    <source>
        <dbReference type="Pfam" id="PF01113"/>
    </source>
</evidence>
<dbReference type="Gene3D" id="3.30.360.10">
    <property type="entry name" value="Dihydrodipicolinate Reductase, domain 2"/>
    <property type="match status" value="1"/>
</dbReference>
<dbReference type="Proteomes" id="UP000184462">
    <property type="component" value="Unassembled WGS sequence"/>
</dbReference>
<dbReference type="EC" id="1.17.1.8" evidence="9 12"/>
<sequence length="236" mass="26673">MKLALLGYGKMGKAIEKVAEHRGHEVMYKTNRDLDLDQLKQADLAIDFSVPDAAFKNISEALKLQLPVISGTTGWLHRYNEVVELCQEYNSRFLYASNFSLGVNLFFKLNACFSKLMANTDYDVKLEETHHIHKKDAPSGTAITLAEKVIEHTKYSDWACPPEQNESKLSIEAFRKGEVFGDHTVTFFNKIDQLSIRHSAFSRDGFSKGAVVAAEWIYKQPTGVYTMAQVLDDLTQ</sequence>
<proteinExistence type="inferred from homology"/>
<keyword evidence="2 12" id="KW-0028">Amino-acid biosynthesis</keyword>
<evidence type="ECO:0000256" key="6">
    <source>
        <dbReference type="ARBA" id="ARBA00023027"/>
    </source>
</evidence>
<comment type="catalytic activity">
    <reaction evidence="10 12">
        <text>(S)-2,3,4,5-tetrahydrodipicolinate + NADP(+) + H2O = (2S,4S)-4-hydroxy-2,3,4,5-tetrahydrodipicolinate + NADPH + H(+)</text>
        <dbReference type="Rhea" id="RHEA:35331"/>
        <dbReference type="ChEBI" id="CHEBI:15377"/>
        <dbReference type="ChEBI" id="CHEBI:15378"/>
        <dbReference type="ChEBI" id="CHEBI:16845"/>
        <dbReference type="ChEBI" id="CHEBI:57783"/>
        <dbReference type="ChEBI" id="CHEBI:58349"/>
        <dbReference type="ChEBI" id="CHEBI:67139"/>
        <dbReference type="EC" id="1.17.1.8"/>
    </reaction>
</comment>
<dbReference type="STRING" id="1155689.SAMN05444278_101590"/>
<feature type="domain" description="Dihydrodipicolinate reductase N-terminal" evidence="13">
    <location>
        <begin position="1"/>
        <end position="99"/>
    </location>
</feature>
<comment type="pathway">
    <text evidence="8 12">Amino-acid biosynthesis; L-lysine biosynthesis via DAP pathway; (S)-tetrahydrodipicolinate from L-aspartate: step 4/4.</text>
</comment>
<comment type="caution">
    <text evidence="12">Lacks conserved residue(s) required for the propagation of feature annotation.</text>
</comment>
<comment type="subunit">
    <text evidence="12">Homotetramer.</text>
</comment>
<comment type="function">
    <text evidence="12">Catalyzes the conversion of 4-hydroxy-tetrahydrodipicolinate (HTPA) to tetrahydrodipicolinate.</text>
</comment>
<evidence type="ECO:0000256" key="11">
    <source>
        <dbReference type="ARBA" id="ARBA00049396"/>
    </source>
</evidence>
<evidence type="ECO:0000256" key="10">
    <source>
        <dbReference type="ARBA" id="ARBA00049080"/>
    </source>
</evidence>
<dbReference type="PIRSF" id="PIRSF000161">
    <property type="entry name" value="DHPR"/>
    <property type="match status" value="1"/>
</dbReference>
<keyword evidence="4 12" id="KW-0220">Diaminopimelate biosynthesis</keyword>
<dbReference type="GO" id="GO:0016726">
    <property type="term" value="F:oxidoreductase activity, acting on CH or CH2 groups, NAD or NADP as acceptor"/>
    <property type="evidence" value="ECO:0007669"/>
    <property type="project" value="UniProtKB-UniRule"/>
</dbReference>
<dbReference type="NCBIfam" id="TIGR00036">
    <property type="entry name" value="dapB"/>
    <property type="match status" value="1"/>
</dbReference>
<evidence type="ECO:0000259" key="14">
    <source>
        <dbReference type="Pfam" id="PF05173"/>
    </source>
</evidence>
<dbReference type="RefSeq" id="WP_073191744.1">
    <property type="nucleotide sequence ID" value="NZ_FQTW01000001.1"/>
</dbReference>
<comment type="subcellular location">
    <subcellularLocation>
        <location evidence="12">Cytoplasm</location>
    </subcellularLocation>
</comment>
<evidence type="ECO:0000313" key="16">
    <source>
        <dbReference type="Proteomes" id="UP000184462"/>
    </source>
</evidence>
<feature type="binding site" evidence="12">
    <location>
        <position position="131"/>
    </location>
    <ligand>
        <name>(S)-2,3,4,5-tetrahydrodipicolinate</name>
        <dbReference type="ChEBI" id="CHEBI:16845"/>
    </ligand>
</feature>
<dbReference type="GO" id="GO:0005829">
    <property type="term" value="C:cytosol"/>
    <property type="evidence" value="ECO:0007669"/>
    <property type="project" value="TreeGrafter"/>
</dbReference>
<keyword evidence="16" id="KW-1185">Reference proteome</keyword>
<accession>A0A1M4TCI5</accession>
<dbReference type="UniPathway" id="UPA00034">
    <property type="reaction ID" value="UER00018"/>
</dbReference>
<evidence type="ECO:0000256" key="9">
    <source>
        <dbReference type="ARBA" id="ARBA00038983"/>
    </source>
</evidence>
<feature type="domain" description="Dihydrodipicolinate reductase C-terminal" evidence="14">
    <location>
        <begin position="102"/>
        <end position="231"/>
    </location>
</feature>
<dbReference type="GO" id="GO:0009089">
    <property type="term" value="P:lysine biosynthetic process via diaminopimelate"/>
    <property type="evidence" value="ECO:0007669"/>
    <property type="project" value="UniProtKB-UniRule"/>
</dbReference>